<dbReference type="PANTHER" id="PTHR28259:SF1">
    <property type="entry name" value="FLUORIDE EXPORT PROTEIN 1-RELATED"/>
    <property type="match status" value="1"/>
</dbReference>
<dbReference type="PANTHER" id="PTHR28259">
    <property type="entry name" value="FLUORIDE EXPORT PROTEIN 1-RELATED"/>
    <property type="match status" value="1"/>
</dbReference>
<keyword evidence="3 10" id="KW-0812">Transmembrane</keyword>
<keyword evidence="2 10" id="KW-1003">Cell membrane</keyword>
<protein>
    <recommendedName>
        <fullName evidence="10">Fluoride-specific ion channel FluC</fullName>
    </recommendedName>
</protein>
<comment type="function">
    <text evidence="9 10">Fluoride-specific ion channel. Important for reducing fluoride concentration in the cell, thus reducing its toxicity.</text>
</comment>
<keyword evidence="12" id="KW-1185">Reference proteome</keyword>
<reference evidence="12" key="1">
    <citation type="submission" date="2018-12" db="EMBL/GenBank/DDBJ databases">
        <title>Tengunoibacter tsumagoiensis gen. nov., sp. nov., Dictyobacter kobayashii sp. nov., D. alpinus sp. nov., and D. joshuensis sp. nov. and description of Dictyobacteraceae fam. nov. within the order Ktedonobacterales isolated from Tengu-no-mugimeshi.</title>
        <authorList>
            <person name="Wang C.M."/>
            <person name="Zheng Y."/>
            <person name="Sakai Y."/>
            <person name="Toyoda A."/>
            <person name="Minakuchi Y."/>
            <person name="Abe K."/>
            <person name="Yokota A."/>
            <person name="Yabe S."/>
        </authorList>
    </citation>
    <scope>NUCLEOTIDE SEQUENCE [LARGE SCALE GENOMIC DNA]</scope>
    <source>
        <strain evidence="12">Uno3</strain>
    </source>
</reference>
<organism evidence="11 12">
    <name type="scientific">Tengunoibacter tsumagoiensis</name>
    <dbReference type="NCBI Taxonomy" id="2014871"/>
    <lineage>
        <taxon>Bacteria</taxon>
        <taxon>Bacillati</taxon>
        <taxon>Chloroflexota</taxon>
        <taxon>Ktedonobacteria</taxon>
        <taxon>Ktedonobacterales</taxon>
        <taxon>Dictyobacteraceae</taxon>
        <taxon>Tengunoibacter</taxon>
    </lineage>
</organism>
<keyword evidence="6 10" id="KW-0407">Ion channel</keyword>
<dbReference type="RefSeq" id="WP_161975679.1">
    <property type="nucleotide sequence ID" value="NZ_BIFR01000002.1"/>
</dbReference>
<dbReference type="HAMAP" id="MF_00454">
    <property type="entry name" value="FluC"/>
    <property type="match status" value="1"/>
</dbReference>
<accession>A0A402A6R2</accession>
<comment type="catalytic activity">
    <reaction evidence="8">
        <text>fluoride(in) = fluoride(out)</text>
        <dbReference type="Rhea" id="RHEA:76159"/>
        <dbReference type="ChEBI" id="CHEBI:17051"/>
    </reaction>
    <physiologicalReaction direction="left-to-right" evidence="8">
        <dbReference type="Rhea" id="RHEA:76160"/>
    </physiologicalReaction>
</comment>
<feature type="transmembrane region" description="Helical" evidence="10">
    <location>
        <begin position="66"/>
        <end position="85"/>
    </location>
</feature>
<keyword evidence="4 10" id="KW-1133">Transmembrane helix</keyword>
<comment type="subcellular location">
    <subcellularLocation>
        <location evidence="1 10">Cell membrane</location>
        <topology evidence="1 10">Multi-pass membrane protein</topology>
    </subcellularLocation>
</comment>
<dbReference type="NCBIfam" id="TIGR00494">
    <property type="entry name" value="crcB"/>
    <property type="match status" value="1"/>
</dbReference>
<keyword evidence="5 10" id="KW-0472">Membrane</keyword>
<dbReference type="InterPro" id="IPR003691">
    <property type="entry name" value="FluC"/>
</dbReference>
<evidence type="ECO:0000256" key="9">
    <source>
        <dbReference type="ARBA" id="ARBA00049940"/>
    </source>
</evidence>
<evidence type="ECO:0000256" key="5">
    <source>
        <dbReference type="ARBA" id="ARBA00023136"/>
    </source>
</evidence>
<feature type="binding site" evidence="10">
    <location>
        <position position="80"/>
    </location>
    <ligand>
        <name>Na(+)</name>
        <dbReference type="ChEBI" id="CHEBI:29101"/>
        <note>structural</note>
    </ligand>
</feature>
<feature type="binding site" evidence="10">
    <location>
        <position position="83"/>
    </location>
    <ligand>
        <name>Na(+)</name>
        <dbReference type="ChEBI" id="CHEBI:29101"/>
        <note>structural</note>
    </ligand>
</feature>
<gene>
    <name evidence="11" type="primary">crcB2</name>
    <name evidence="10" type="synonym">crcB</name>
    <name evidence="10" type="synonym">fluC</name>
    <name evidence="11" type="ORF">KTT_45750</name>
</gene>
<dbReference type="AlphaFoldDB" id="A0A402A6R2"/>
<feature type="transmembrane region" description="Helical" evidence="10">
    <location>
        <begin position="105"/>
        <end position="125"/>
    </location>
</feature>
<feature type="transmembrane region" description="Helical" evidence="10">
    <location>
        <begin position="6"/>
        <end position="27"/>
    </location>
</feature>
<evidence type="ECO:0000256" key="4">
    <source>
        <dbReference type="ARBA" id="ARBA00022989"/>
    </source>
</evidence>
<evidence type="ECO:0000313" key="11">
    <source>
        <dbReference type="EMBL" id="GCE14716.1"/>
    </source>
</evidence>
<evidence type="ECO:0000256" key="7">
    <source>
        <dbReference type="ARBA" id="ARBA00035120"/>
    </source>
</evidence>
<feature type="transmembrane region" description="Helical" evidence="10">
    <location>
        <begin position="39"/>
        <end position="60"/>
    </location>
</feature>
<dbReference type="EMBL" id="BIFR01000002">
    <property type="protein sequence ID" value="GCE14716.1"/>
    <property type="molecule type" value="Genomic_DNA"/>
</dbReference>
<evidence type="ECO:0000256" key="10">
    <source>
        <dbReference type="HAMAP-Rule" id="MF_00454"/>
    </source>
</evidence>
<keyword evidence="10" id="KW-0813">Transport</keyword>
<keyword evidence="10" id="KW-0479">Metal-binding</keyword>
<dbReference type="GO" id="GO:0062054">
    <property type="term" value="F:fluoride channel activity"/>
    <property type="evidence" value="ECO:0007669"/>
    <property type="project" value="UniProtKB-UniRule"/>
</dbReference>
<evidence type="ECO:0000256" key="3">
    <source>
        <dbReference type="ARBA" id="ARBA00022692"/>
    </source>
</evidence>
<evidence type="ECO:0000256" key="2">
    <source>
        <dbReference type="ARBA" id="ARBA00022475"/>
    </source>
</evidence>
<name>A0A402A6R2_9CHLR</name>
<evidence type="ECO:0000313" key="12">
    <source>
        <dbReference type="Proteomes" id="UP000287352"/>
    </source>
</evidence>
<evidence type="ECO:0000256" key="1">
    <source>
        <dbReference type="ARBA" id="ARBA00004651"/>
    </source>
</evidence>
<sequence>MLDLSSIGMTGLIGIAGACGAVARYLLGRFVAERVGTRFPVGTFCINLTGAFLIGIIFALATRHVISAALQSVLATGFLGGYTTFSTMSWEGVQLFRGSSYRYSLLYLGGSVICGLLAVLLGLLIGGHLA</sequence>
<proteinExistence type="inferred from homology"/>
<keyword evidence="10" id="KW-0915">Sodium</keyword>
<keyword evidence="10" id="KW-0406">Ion transport</keyword>
<dbReference type="GO" id="GO:0005886">
    <property type="term" value="C:plasma membrane"/>
    <property type="evidence" value="ECO:0007669"/>
    <property type="project" value="UniProtKB-SubCell"/>
</dbReference>
<dbReference type="GO" id="GO:0140114">
    <property type="term" value="P:cellular detoxification of fluoride"/>
    <property type="evidence" value="ECO:0007669"/>
    <property type="project" value="UniProtKB-UniRule"/>
</dbReference>
<comment type="similarity">
    <text evidence="7 10">Belongs to the fluoride channel Fluc/FEX (TC 1.A.43) family.</text>
</comment>
<dbReference type="Pfam" id="PF02537">
    <property type="entry name" value="CRCB"/>
    <property type="match status" value="1"/>
</dbReference>
<comment type="caution">
    <text evidence="11">The sequence shown here is derived from an EMBL/GenBank/DDBJ whole genome shotgun (WGS) entry which is preliminary data.</text>
</comment>
<dbReference type="GO" id="GO:0046872">
    <property type="term" value="F:metal ion binding"/>
    <property type="evidence" value="ECO:0007669"/>
    <property type="project" value="UniProtKB-KW"/>
</dbReference>
<evidence type="ECO:0000256" key="6">
    <source>
        <dbReference type="ARBA" id="ARBA00023303"/>
    </source>
</evidence>
<evidence type="ECO:0000256" key="8">
    <source>
        <dbReference type="ARBA" id="ARBA00035585"/>
    </source>
</evidence>
<dbReference type="Proteomes" id="UP000287352">
    <property type="component" value="Unassembled WGS sequence"/>
</dbReference>
<comment type="activity regulation">
    <text evidence="10">Na(+) is not transported, but it plays an essential structural role and its presence is essential for fluoride channel function.</text>
</comment>